<dbReference type="EMBL" id="UARD01000012">
    <property type="protein sequence ID" value="SPV18133.1"/>
    <property type="molecule type" value="Genomic_DNA"/>
</dbReference>
<evidence type="ECO:0000313" key="3">
    <source>
        <dbReference type="Proteomes" id="UP000250416"/>
    </source>
</evidence>
<gene>
    <name evidence="1" type="ORF">JAO13_39630</name>
    <name evidence="2" type="ORF">NCTC10661_02458</name>
</gene>
<evidence type="ECO:0000313" key="1">
    <source>
        <dbReference type="EMBL" id="MBH9702557.1"/>
    </source>
</evidence>
<dbReference type="Proteomes" id="UP000645612">
    <property type="component" value="Unassembled WGS sequence"/>
</dbReference>
<sequence length="271" mass="29126">MTISVTAASGLTLAQMVQEAALDGRRQADTAAGKPQDTPLEIRALDPVAMQAARTKQMTILGDLSTKLRDVTSQLATSLQEIIAKRPDLADAKFDFMTDNGRIKVVSKTMTESDRAWVESTLNANAGLVLATREFHQQAVDFAEQGAAAVGDTFSDDDRKVASQRADADFLFMKEMNASVARNRKFEEVGGHFTTQDGTRLNFDESAGSARGTLALLDTDRQLSSGAAIFVSDVSGQKTYGRRAGLIDVGFGNAFEDILNGTHSLGFHETA</sequence>
<dbReference type="EMBL" id="JAEDXG010000078">
    <property type="protein sequence ID" value="MBH9702557.1"/>
    <property type="molecule type" value="Genomic_DNA"/>
</dbReference>
<proteinExistence type="predicted"/>
<evidence type="ECO:0000313" key="2">
    <source>
        <dbReference type="EMBL" id="SPV18133.1"/>
    </source>
</evidence>
<name>A0A102RPT3_BURCE</name>
<dbReference type="GeneID" id="56666193"/>
<organism evidence="1 4">
    <name type="scientific">Burkholderia cepacia</name>
    <name type="common">Pseudomonas cepacia</name>
    <dbReference type="NCBI Taxonomy" id="292"/>
    <lineage>
        <taxon>Bacteria</taxon>
        <taxon>Pseudomonadati</taxon>
        <taxon>Pseudomonadota</taxon>
        <taxon>Betaproteobacteria</taxon>
        <taxon>Burkholderiales</taxon>
        <taxon>Burkholderiaceae</taxon>
        <taxon>Burkholderia</taxon>
        <taxon>Burkholderia cepacia complex</taxon>
    </lineage>
</organism>
<dbReference type="AlphaFoldDB" id="A0A102RPT3"/>
<dbReference type="RefSeq" id="WP_048024901.1">
    <property type="nucleotide sequence ID" value="NZ_CADDZZ010000036.1"/>
</dbReference>
<dbReference type="OrthoDB" id="9091812at2"/>
<accession>A0A102RPT3</accession>
<comment type="caution">
    <text evidence="1">The sequence shown here is derived from an EMBL/GenBank/DDBJ whole genome shotgun (WGS) entry which is preliminary data.</text>
</comment>
<protein>
    <submittedName>
        <fullName evidence="1">Uncharacterized protein</fullName>
    </submittedName>
</protein>
<dbReference type="Proteomes" id="UP000250416">
    <property type="component" value="Unassembled WGS sequence"/>
</dbReference>
<reference evidence="1" key="2">
    <citation type="submission" date="2020-12" db="EMBL/GenBank/DDBJ databases">
        <title>Burkholderia cepacia complex in Mexico.</title>
        <authorList>
            <person name="Estrada P."/>
        </authorList>
    </citation>
    <scope>NUCLEOTIDE SEQUENCE</scope>
    <source>
        <strain evidence="1">871</strain>
    </source>
</reference>
<reference evidence="2 3" key="1">
    <citation type="submission" date="2018-06" db="EMBL/GenBank/DDBJ databases">
        <authorList>
            <consortium name="Pathogen Informatics"/>
            <person name="Doyle S."/>
        </authorList>
    </citation>
    <scope>NUCLEOTIDE SEQUENCE [LARGE SCALE GENOMIC DNA]</scope>
    <source>
        <strain evidence="2 3">NCTC10661</strain>
    </source>
</reference>
<evidence type="ECO:0000313" key="4">
    <source>
        <dbReference type="Proteomes" id="UP000645612"/>
    </source>
</evidence>